<dbReference type="Proteomes" id="UP001211065">
    <property type="component" value="Unassembled WGS sequence"/>
</dbReference>
<feature type="signal peptide" evidence="2">
    <location>
        <begin position="1"/>
        <end position="22"/>
    </location>
</feature>
<evidence type="ECO:0000256" key="1">
    <source>
        <dbReference type="SAM" id="MobiDB-lite"/>
    </source>
</evidence>
<sequence length="208" mass="22907">MKKEFLLTAYLAFLCFSHGILTSPKARPDMAIAPGIKYQPRPPTAANLQSCMDSPLQNYTEVWESGSNVTIKWDTTIPHPNPPGVKISVQFNLNSSFITLVEGLDITLNQYTLKLPEDKFSDHAVVQWIWDSEDDKGFYLGCGDVKIVEKDLSNSKSSTAVIKAAPSSPSVSNNDSASNSYNQSGENPLRVSRALFALPTVLFAIFLF</sequence>
<evidence type="ECO:0000313" key="3">
    <source>
        <dbReference type="EMBL" id="KAJ3225855.1"/>
    </source>
</evidence>
<evidence type="ECO:0000256" key="2">
    <source>
        <dbReference type="SAM" id="SignalP"/>
    </source>
</evidence>
<evidence type="ECO:0000313" key="4">
    <source>
        <dbReference type="Proteomes" id="UP001211065"/>
    </source>
</evidence>
<keyword evidence="2" id="KW-0732">Signal</keyword>
<reference evidence="3" key="1">
    <citation type="submission" date="2020-05" db="EMBL/GenBank/DDBJ databases">
        <title>Phylogenomic resolution of chytrid fungi.</title>
        <authorList>
            <person name="Stajich J.E."/>
            <person name="Amses K."/>
            <person name="Simmons R."/>
            <person name="Seto K."/>
            <person name="Myers J."/>
            <person name="Bonds A."/>
            <person name="Quandt C.A."/>
            <person name="Barry K."/>
            <person name="Liu P."/>
            <person name="Grigoriev I."/>
            <person name="Longcore J.E."/>
            <person name="James T.Y."/>
        </authorList>
    </citation>
    <scope>NUCLEOTIDE SEQUENCE</scope>
    <source>
        <strain evidence="3">JEL0476</strain>
    </source>
</reference>
<feature type="compositionally biased region" description="Low complexity" evidence="1">
    <location>
        <begin position="167"/>
        <end position="184"/>
    </location>
</feature>
<protein>
    <recommendedName>
        <fullName evidence="5">Chitin-binding type-4 domain-containing protein</fullName>
    </recommendedName>
</protein>
<comment type="caution">
    <text evidence="3">The sequence shown here is derived from an EMBL/GenBank/DDBJ whole genome shotgun (WGS) entry which is preliminary data.</text>
</comment>
<evidence type="ECO:0008006" key="5">
    <source>
        <dbReference type="Google" id="ProtNLM"/>
    </source>
</evidence>
<keyword evidence="4" id="KW-1185">Reference proteome</keyword>
<dbReference type="AlphaFoldDB" id="A0AAD5Y348"/>
<feature type="chain" id="PRO_5042124450" description="Chitin-binding type-4 domain-containing protein" evidence="2">
    <location>
        <begin position="23"/>
        <end position="208"/>
    </location>
</feature>
<gene>
    <name evidence="3" type="ORF">HK099_006058</name>
</gene>
<organism evidence="3 4">
    <name type="scientific">Clydaea vesicula</name>
    <dbReference type="NCBI Taxonomy" id="447962"/>
    <lineage>
        <taxon>Eukaryota</taxon>
        <taxon>Fungi</taxon>
        <taxon>Fungi incertae sedis</taxon>
        <taxon>Chytridiomycota</taxon>
        <taxon>Chytridiomycota incertae sedis</taxon>
        <taxon>Chytridiomycetes</taxon>
        <taxon>Lobulomycetales</taxon>
        <taxon>Lobulomycetaceae</taxon>
        <taxon>Clydaea</taxon>
    </lineage>
</organism>
<dbReference type="EMBL" id="JADGJW010000050">
    <property type="protein sequence ID" value="KAJ3225855.1"/>
    <property type="molecule type" value="Genomic_DNA"/>
</dbReference>
<proteinExistence type="predicted"/>
<accession>A0AAD5Y348</accession>
<name>A0AAD5Y348_9FUNG</name>
<feature type="region of interest" description="Disordered" evidence="1">
    <location>
        <begin position="164"/>
        <end position="185"/>
    </location>
</feature>